<proteinExistence type="predicted"/>
<name>A0AAW0QM90_9PEZI</name>
<evidence type="ECO:0000313" key="3">
    <source>
        <dbReference type="EMBL" id="KAK8100536.1"/>
    </source>
</evidence>
<protein>
    <submittedName>
        <fullName evidence="3">Uncharacterized protein</fullName>
    </submittedName>
</protein>
<evidence type="ECO:0000256" key="1">
    <source>
        <dbReference type="SAM" id="Coils"/>
    </source>
</evidence>
<keyword evidence="4" id="KW-1185">Reference proteome</keyword>
<dbReference type="Proteomes" id="UP001392437">
    <property type="component" value="Unassembled WGS sequence"/>
</dbReference>
<reference evidence="3 4" key="1">
    <citation type="submission" date="2023-01" db="EMBL/GenBank/DDBJ databases">
        <title>Analysis of 21 Apiospora genomes using comparative genomics revels a genus with tremendous synthesis potential of carbohydrate active enzymes and secondary metabolites.</title>
        <authorList>
            <person name="Sorensen T."/>
        </authorList>
    </citation>
    <scope>NUCLEOTIDE SEQUENCE [LARGE SCALE GENOMIC DNA]</scope>
    <source>
        <strain evidence="3 4">CBS 117206</strain>
    </source>
</reference>
<feature type="compositionally biased region" description="Polar residues" evidence="2">
    <location>
        <begin position="7"/>
        <end position="19"/>
    </location>
</feature>
<comment type="caution">
    <text evidence="3">The sequence shown here is derived from an EMBL/GenBank/DDBJ whole genome shotgun (WGS) entry which is preliminary data.</text>
</comment>
<gene>
    <name evidence="3" type="ORF">PG999_010910</name>
</gene>
<accession>A0AAW0QM90</accession>
<keyword evidence="1" id="KW-0175">Coiled coil</keyword>
<feature type="region of interest" description="Disordered" evidence="2">
    <location>
        <begin position="1"/>
        <end position="24"/>
    </location>
</feature>
<feature type="coiled-coil region" evidence="1">
    <location>
        <begin position="82"/>
        <end position="116"/>
    </location>
</feature>
<dbReference type="EMBL" id="JAQQWP010000009">
    <property type="protein sequence ID" value="KAK8100536.1"/>
    <property type="molecule type" value="Genomic_DNA"/>
</dbReference>
<evidence type="ECO:0000313" key="4">
    <source>
        <dbReference type="Proteomes" id="UP001392437"/>
    </source>
</evidence>
<evidence type="ECO:0000256" key="2">
    <source>
        <dbReference type="SAM" id="MobiDB-lite"/>
    </source>
</evidence>
<organism evidence="3 4">
    <name type="scientific">Apiospora kogelbergensis</name>
    <dbReference type="NCBI Taxonomy" id="1337665"/>
    <lineage>
        <taxon>Eukaryota</taxon>
        <taxon>Fungi</taxon>
        <taxon>Dikarya</taxon>
        <taxon>Ascomycota</taxon>
        <taxon>Pezizomycotina</taxon>
        <taxon>Sordariomycetes</taxon>
        <taxon>Xylariomycetidae</taxon>
        <taxon>Amphisphaeriales</taxon>
        <taxon>Apiosporaceae</taxon>
        <taxon>Apiospora</taxon>
    </lineage>
</organism>
<dbReference type="AlphaFoldDB" id="A0AAW0QM90"/>
<sequence length="392" mass="45057">MPGSYPHESQSLGVSTTDGSRNHDTDLHQQIEETSFEIDPVGTELENHEAPEASAPNITREERLYPKSDAWSNVINAVNSVRAQCEDESRKLRMDLDKAQEKLWQTQRDLVETQKHIFSLQDHRVHLTSDFAGKAFRRMIGVVDQWICNYATPVFECDTASEKALKIAMAFHKTERFGHIFPLVSRDPKLNDVARLHGTEEDVAIGSGSVDLIEAQERSLHQDKVPLYAMRSWKAQAYYGWTKTPDYLSRREDCVQIWVSELENDMAMFLQDQKELEASRALLTDIVNRALSLKENMMCSRQDFAIELEHYRPQPGGDISQIDYERYQQRNDRDGLRIPEISPSIQEPRTSVYHQPRVALSIDVYKTVNALKFDGRNEIIRPSSSTLLPEYT</sequence>